<dbReference type="RefSeq" id="WP_092351299.1">
    <property type="nucleotide sequence ID" value="NZ_FOIN01000001.1"/>
</dbReference>
<dbReference type="Pfam" id="PF13292">
    <property type="entry name" value="DXP_synthase_N"/>
    <property type="match status" value="1"/>
</dbReference>
<dbReference type="GO" id="GO:0005829">
    <property type="term" value="C:cytosol"/>
    <property type="evidence" value="ECO:0007669"/>
    <property type="project" value="TreeGrafter"/>
</dbReference>
<comment type="pathway">
    <text evidence="1 10">Metabolic intermediate biosynthesis; 1-deoxy-D-xylulose 5-phosphate biosynthesis; 1-deoxy-D-xylulose 5-phosphate from D-glyceraldehyde 3-phosphate and pyruvate: step 1/1.</text>
</comment>
<keyword evidence="5 10" id="KW-0479">Metal-binding</keyword>
<evidence type="ECO:0000256" key="9">
    <source>
        <dbReference type="ARBA" id="ARBA00023229"/>
    </source>
</evidence>
<evidence type="ECO:0000256" key="10">
    <source>
        <dbReference type="HAMAP-Rule" id="MF_00315"/>
    </source>
</evidence>
<dbReference type="GO" id="GO:0008661">
    <property type="term" value="F:1-deoxy-D-xylulose-5-phosphate synthase activity"/>
    <property type="evidence" value="ECO:0007669"/>
    <property type="project" value="UniProtKB-UniRule"/>
</dbReference>
<dbReference type="EC" id="2.2.1.7" evidence="10"/>
<dbReference type="CDD" id="cd07033">
    <property type="entry name" value="TPP_PYR_DXS_TK_like"/>
    <property type="match status" value="1"/>
</dbReference>
<dbReference type="Proteomes" id="UP000198558">
    <property type="component" value="Unassembled WGS sequence"/>
</dbReference>
<dbReference type="GO" id="GO:0000287">
    <property type="term" value="F:magnesium ion binding"/>
    <property type="evidence" value="ECO:0007669"/>
    <property type="project" value="UniProtKB-UniRule"/>
</dbReference>
<keyword evidence="6 10" id="KW-0460">Magnesium</keyword>
<sequence>MDLNEIKDPSFLKELDIRQLNQLAQDIRYFLINNISKTGGHLSSNLGIVELTIALHYVFNSPKDKILFDVGHQSYVHKILTGRANQFKTLRKYQGLSGFQKRCESSHDVWEAGHSSTALSGAVAMAIARDLNNQDFSVIPVVGDAAMVGGESLEALNHLGSINNKVIIILNDNQMAIGKSVGGFGDFLSSIRLSGTYNNLKQDYRNITSKNKIGKMVFNVSKRVKDFVKHGLIDDTIFEDFGVDYLGPVNGHDLDDLIRVLNLAKISKTSVVVHVVTKKGRGYRYAENDYAGKWHGIAPFNVNDGTIKHPEPKDKISWSKLVANHIEKNMAEDEDIIAITPAMIHGSAMDNIFKHYPNRSFDVGIAEEHALTFTAGLAVANKKPFISIYSSFLQRAYDQVNHDIARMDLGCLISVDRCGFVGADGPTHHGVFDIGFLNPLPNVIICTPSNAKDAKRFINTYLVNNDHPYILRIPRGYIKDEVVKCNELIPIGKWKIENNDNYDVTIICYGQNVNMIRDYFTDKDIKVRLVDALFIKPMDLEMLEQLVDDKPLIIYETELKINSLASNIAYYYSQKGILKQIYSFGVDDHFSVQGSINEILKDEGLDMESFYQNIKEIIDEKRKN</sequence>
<dbReference type="InterPro" id="IPR029061">
    <property type="entry name" value="THDP-binding"/>
</dbReference>
<dbReference type="EMBL" id="FOIN01000001">
    <property type="protein sequence ID" value="SET04398.1"/>
    <property type="molecule type" value="Genomic_DNA"/>
</dbReference>
<organism evidence="12 13">
    <name type="scientific">Thomasclavelia cocleata</name>
    <dbReference type="NCBI Taxonomy" id="69824"/>
    <lineage>
        <taxon>Bacteria</taxon>
        <taxon>Bacillati</taxon>
        <taxon>Bacillota</taxon>
        <taxon>Erysipelotrichia</taxon>
        <taxon>Erysipelotrichales</taxon>
        <taxon>Coprobacillaceae</taxon>
        <taxon>Thomasclavelia</taxon>
    </lineage>
</organism>
<evidence type="ECO:0000313" key="12">
    <source>
        <dbReference type="EMBL" id="SET04398.1"/>
    </source>
</evidence>
<dbReference type="CDD" id="cd02007">
    <property type="entry name" value="TPP_DXS"/>
    <property type="match status" value="1"/>
</dbReference>
<feature type="binding site" evidence="10">
    <location>
        <begin position="113"/>
        <end position="115"/>
    </location>
    <ligand>
        <name>thiamine diphosphate</name>
        <dbReference type="ChEBI" id="CHEBI:58937"/>
    </ligand>
</feature>
<dbReference type="AlphaFoldDB" id="A0A1I0BC57"/>
<dbReference type="Gene3D" id="3.40.50.970">
    <property type="match status" value="2"/>
</dbReference>
<feature type="domain" description="Transketolase-like pyrimidine-binding" evidence="11">
    <location>
        <begin position="316"/>
        <end position="480"/>
    </location>
</feature>
<dbReference type="Pfam" id="PF02779">
    <property type="entry name" value="Transket_pyr"/>
    <property type="match status" value="1"/>
</dbReference>
<feature type="binding site" evidence="10">
    <location>
        <position position="283"/>
    </location>
    <ligand>
        <name>thiamine diphosphate</name>
        <dbReference type="ChEBI" id="CHEBI:58937"/>
    </ligand>
</feature>
<comment type="cofactor">
    <cofactor evidence="10">
        <name>thiamine diphosphate</name>
        <dbReference type="ChEBI" id="CHEBI:58937"/>
    </cofactor>
    <text evidence="10">Binds 1 thiamine pyrophosphate per subunit.</text>
</comment>
<evidence type="ECO:0000256" key="6">
    <source>
        <dbReference type="ARBA" id="ARBA00022842"/>
    </source>
</evidence>
<evidence type="ECO:0000256" key="8">
    <source>
        <dbReference type="ARBA" id="ARBA00023052"/>
    </source>
</evidence>
<evidence type="ECO:0000259" key="11">
    <source>
        <dbReference type="SMART" id="SM00861"/>
    </source>
</evidence>
<feature type="binding site" evidence="10">
    <location>
        <position position="173"/>
    </location>
    <ligand>
        <name>thiamine diphosphate</name>
        <dbReference type="ChEBI" id="CHEBI:58937"/>
    </ligand>
</feature>
<comment type="catalytic activity">
    <reaction evidence="10">
        <text>D-glyceraldehyde 3-phosphate + pyruvate + H(+) = 1-deoxy-D-xylulose 5-phosphate + CO2</text>
        <dbReference type="Rhea" id="RHEA:12605"/>
        <dbReference type="ChEBI" id="CHEBI:15361"/>
        <dbReference type="ChEBI" id="CHEBI:15378"/>
        <dbReference type="ChEBI" id="CHEBI:16526"/>
        <dbReference type="ChEBI" id="CHEBI:57792"/>
        <dbReference type="ChEBI" id="CHEBI:59776"/>
        <dbReference type="EC" id="2.2.1.7"/>
    </reaction>
</comment>
<dbReference type="PROSITE" id="PS00802">
    <property type="entry name" value="TRANSKETOLASE_2"/>
    <property type="match status" value="1"/>
</dbReference>
<dbReference type="PANTHER" id="PTHR43322">
    <property type="entry name" value="1-D-DEOXYXYLULOSE 5-PHOSPHATE SYNTHASE-RELATED"/>
    <property type="match status" value="1"/>
</dbReference>
<dbReference type="InterPro" id="IPR020826">
    <property type="entry name" value="Transketolase_BS"/>
</dbReference>
<dbReference type="SUPFAM" id="SSF52922">
    <property type="entry name" value="TK C-terminal domain-like"/>
    <property type="match status" value="1"/>
</dbReference>
<name>A0A1I0BC57_9FIRM</name>
<proteinExistence type="inferred from homology"/>
<dbReference type="NCBIfam" id="NF003933">
    <property type="entry name" value="PRK05444.2-2"/>
    <property type="match status" value="1"/>
</dbReference>
<dbReference type="GO" id="GO:0016114">
    <property type="term" value="P:terpenoid biosynthetic process"/>
    <property type="evidence" value="ECO:0007669"/>
    <property type="project" value="UniProtKB-UniRule"/>
</dbReference>
<reference evidence="13" key="1">
    <citation type="submission" date="2016-10" db="EMBL/GenBank/DDBJ databases">
        <authorList>
            <person name="Varghese N."/>
            <person name="Submissions S."/>
        </authorList>
    </citation>
    <scope>NUCLEOTIDE SEQUENCE [LARGE SCALE GENOMIC DNA]</scope>
    <source>
        <strain evidence="13">DSM 1551</strain>
    </source>
</reference>
<dbReference type="InterPro" id="IPR009014">
    <property type="entry name" value="Transketo_C/PFOR_II"/>
</dbReference>
<feature type="binding site" evidence="10">
    <location>
        <position position="144"/>
    </location>
    <ligand>
        <name>Mg(2+)</name>
        <dbReference type="ChEBI" id="CHEBI:18420"/>
    </ligand>
</feature>
<dbReference type="GO" id="GO:0009228">
    <property type="term" value="P:thiamine biosynthetic process"/>
    <property type="evidence" value="ECO:0007669"/>
    <property type="project" value="UniProtKB-UniRule"/>
</dbReference>
<comment type="function">
    <text evidence="10">Catalyzes the acyloin condensation reaction between C atoms 2 and 3 of pyruvate and glyceraldehyde 3-phosphate to yield 1-deoxy-D-xylulose-5-phosphate (DXP).</text>
</comment>
<keyword evidence="4 10" id="KW-0808">Transferase</keyword>
<evidence type="ECO:0000256" key="2">
    <source>
        <dbReference type="ARBA" id="ARBA00011081"/>
    </source>
</evidence>
<dbReference type="PANTHER" id="PTHR43322:SF5">
    <property type="entry name" value="1-DEOXY-D-XYLULOSE-5-PHOSPHATE SYNTHASE, CHLOROPLASTIC"/>
    <property type="match status" value="1"/>
</dbReference>
<feature type="binding site" evidence="10">
    <location>
        <position position="367"/>
    </location>
    <ligand>
        <name>thiamine diphosphate</name>
        <dbReference type="ChEBI" id="CHEBI:58937"/>
    </ligand>
</feature>
<dbReference type="InterPro" id="IPR005475">
    <property type="entry name" value="Transketolase-like_Pyr-bd"/>
</dbReference>
<evidence type="ECO:0000256" key="5">
    <source>
        <dbReference type="ARBA" id="ARBA00022723"/>
    </source>
</evidence>
<dbReference type="Pfam" id="PF02780">
    <property type="entry name" value="Transketolase_C"/>
    <property type="match status" value="1"/>
</dbReference>
<dbReference type="PROSITE" id="PS00801">
    <property type="entry name" value="TRANSKETOLASE_1"/>
    <property type="match status" value="1"/>
</dbReference>
<dbReference type="GO" id="GO:0030976">
    <property type="term" value="F:thiamine pyrophosphate binding"/>
    <property type="evidence" value="ECO:0007669"/>
    <property type="project" value="UniProtKB-UniRule"/>
</dbReference>
<evidence type="ECO:0000313" key="13">
    <source>
        <dbReference type="Proteomes" id="UP000198558"/>
    </source>
</evidence>
<dbReference type="HAMAP" id="MF_00315">
    <property type="entry name" value="DXP_synth"/>
    <property type="match status" value="1"/>
</dbReference>
<accession>A0A1I0BC57</accession>
<dbReference type="OrthoDB" id="9803371at2"/>
<comment type="cofactor">
    <cofactor evidence="10">
        <name>Mg(2+)</name>
        <dbReference type="ChEBI" id="CHEBI:18420"/>
    </cofactor>
    <text evidence="10">Binds 1 Mg(2+) ion per subunit.</text>
</comment>
<dbReference type="InterPro" id="IPR049557">
    <property type="entry name" value="Transketolase_CS"/>
</dbReference>
<keyword evidence="13" id="KW-1185">Reference proteome</keyword>
<dbReference type="InterPro" id="IPR005477">
    <property type="entry name" value="Dxylulose-5-P_synthase"/>
</dbReference>
<comment type="similarity">
    <text evidence="2 10">Belongs to the transketolase family. DXPS subfamily.</text>
</comment>
<dbReference type="SMART" id="SM00861">
    <property type="entry name" value="Transket_pyr"/>
    <property type="match status" value="1"/>
</dbReference>
<feature type="binding site" evidence="10">
    <location>
        <position position="72"/>
    </location>
    <ligand>
        <name>thiamine diphosphate</name>
        <dbReference type="ChEBI" id="CHEBI:58937"/>
    </ligand>
</feature>
<dbReference type="Gene3D" id="3.40.50.920">
    <property type="match status" value="1"/>
</dbReference>
<dbReference type="UniPathway" id="UPA00064">
    <property type="reaction ID" value="UER00091"/>
</dbReference>
<dbReference type="InterPro" id="IPR033248">
    <property type="entry name" value="Transketolase_C"/>
</dbReference>
<feature type="binding site" evidence="10">
    <location>
        <position position="173"/>
    </location>
    <ligand>
        <name>Mg(2+)</name>
        <dbReference type="ChEBI" id="CHEBI:18420"/>
    </ligand>
</feature>
<dbReference type="NCBIfam" id="TIGR00204">
    <property type="entry name" value="dxs"/>
    <property type="match status" value="1"/>
</dbReference>
<protein>
    <recommendedName>
        <fullName evidence="10">1-deoxy-D-xylulose-5-phosphate synthase</fullName>
        <ecNumber evidence="10">2.2.1.7</ecNumber>
    </recommendedName>
    <alternativeName>
        <fullName evidence="10">1-deoxyxylulose-5-phosphate synthase</fullName>
        <shortName evidence="10">DXP synthase</shortName>
        <shortName evidence="10">DXPS</shortName>
    </alternativeName>
</protein>
<evidence type="ECO:0000256" key="7">
    <source>
        <dbReference type="ARBA" id="ARBA00022977"/>
    </source>
</evidence>
<dbReference type="SUPFAM" id="SSF52518">
    <property type="entry name" value="Thiamin diphosphate-binding fold (THDP-binding)"/>
    <property type="match status" value="2"/>
</dbReference>
<feature type="binding site" evidence="10">
    <location>
        <begin position="145"/>
        <end position="146"/>
    </location>
    <ligand>
        <name>thiamine diphosphate</name>
        <dbReference type="ChEBI" id="CHEBI:58937"/>
    </ligand>
</feature>
<comment type="subunit">
    <text evidence="3 10">Homodimer.</text>
</comment>
<evidence type="ECO:0000256" key="1">
    <source>
        <dbReference type="ARBA" id="ARBA00004980"/>
    </source>
</evidence>
<evidence type="ECO:0000256" key="3">
    <source>
        <dbReference type="ARBA" id="ARBA00011738"/>
    </source>
</evidence>
<evidence type="ECO:0000256" key="4">
    <source>
        <dbReference type="ARBA" id="ARBA00022679"/>
    </source>
</evidence>
<keyword evidence="8 10" id="KW-0786">Thiamine pyrophosphate</keyword>
<keyword evidence="7 10" id="KW-0784">Thiamine biosynthesis</keyword>
<keyword evidence="9 10" id="KW-0414">Isoprene biosynthesis</keyword>
<dbReference type="GeneID" id="78287104"/>
<gene>
    <name evidence="10" type="primary">dxs</name>
    <name evidence="12" type="ORF">SAMN04489758_10156</name>
</gene>
<dbReference type="GO" id="GO:0019288">
    <property type="term" value="P:isopentenyl diphosphate biosynthetic process, methylerythritol 4-phosphate pathway"/>
    <property type="evidence" value="ECO:0007669"/>
    <property type="project" value="TreeGrafter"/>
</dbReference>